<evidence type="ECO:0000256" key="7">
    <source>
        <dbReference type="ARBA" id="ARBA00023326"/>
    </source>
</evidence>
<evidence type="ECO:0000256" key="1">
    <source>
        <dbReference type="ARBA" id="ARBA00000822"/>
    </source>
</evidence>
<dbReference type="InterPro" id="IPR017853">
    <property type="entry name" value="GH"/>
</dbReference>
<evidence type="ECO:0000256" key="3">
    <source>
        <dbReference type="ARBA" id="ARBA00022801"/>
    </source>
</evidence>
<dbReference type="OMA" id="CPQIGAD"/>
<keyword evidence="4" id="KW-0146">Chitin degradation</keyword>
<comment type="catalytic activity">
    <reaction evidence="1">
        <text>Random endo-hydrolysis of N-acetyl-beta-D-glucosaminide (1-&gt;4)-beta-linkages in chitin and chitodextrins.</text>
        <dbReference type="EC" id="3.2.1.14"/>
    </reaction>
</comment>
<evidence type="ECO:0000259" key="11">
    <source>
        <dbReference type="PROSITE" id="PS51910"/>
    </source>
</evidence>
<dbReference type="VEuPathDB" id="FungiDB:SCHCODRAFT_085210"/>
<dbReference type="OrthoDB" id="6020543at2759"/>
<dbReference type="EMBL" id="GL377306">
    <property type="protein sequence ID" value="EFI96874.1"/>
    <property type="molecule type" value="Genomic_DNA"/>
</dbReference>
<keyword evidence="6 8" id="KW-0326">Glycosidase</keyword>
<evidence type="ECO:0000256" key="8">
    <source>
        <dbReference type="RuleBase" id="RU000489"/>
    </source>
</evidence>
<evidence type="ECO:0000313" key="13">
    <source>
        <dbReference type="Proteomes" id="UP000007431"/>
    </source>
</evidence>
<evidence type="ECO:0000256" key="5">
    <source>
        <dbReference type="ARBA" id="ARBA00023277"/>
    </source>
</evidence>
<feature type="signal peptide" evidence="10">
    <location>
        <begin position="1"/>
        <end position="18"/>
    </location>
</feature>
<dbReference type="InterPro" id="IPR001579">
    <property type="entry name" value="Glyco_hydro_18_chit_AS"/>
</dbReference>
<dbReference type="PROSITE" id="PS51910">
    <property type="entry name" value="GH18_2"/>
    <property type="match status" value="1"/>
</dbReference>
<comment type="similarity">
    <text evidence="9">Belongs to the glycosyl hydrolase 18 family.</text>
</comment>
<organism evidence="13">
    <name type="scientific">Schizophyllum commune (strain H4-8 / FGSC 9210)</name>
    <name type="common">Split gill fungus</name>
    <dbReference type="NCBI Taxonomy" id="578458"/>
    <lineage>
        <taxon>Eukaryota</taxon>
        <taxon>Fungi</taxon>
        <taxon>Dikarya</taxon>
        <taxon>Basidiomycota</taxon>
        <taxon>Agaricomycotina</taxon>
        <taxon>Agaricomycetes</taxon>
        <taxon>Agaricomycetidae</taxon>
        <taxon>Agaricales</taxon>
        <taxon>Schizophyllaceae</taxon>
        <taxon>Schizophyllum</taxon>
    </lineage>
</organism>
<feature type="domain" description="GH18" evidence="11">
    <location>
        <begin position="25"/>
        <end position="322"/>
    </location>
</feature>
<evidence type="ECO:0000256" key="6">
    <source>
        <dbReference type="ARBA" id="ARBA00023295"/>
    </source>
</evidence>
<accession>D8Q4Y7</accession>
<dbReference type="GO" id="GO:0000272">
    <property type="term" value="P:polysaccharide catabolic process"/>
    <property type="evidence" value="ECO:0007669"/>
    <property type="project" value="UniProtKB-KW"/>
</dbReference>
<dbReference type="AlphaFoldDB" id="D8Q4Y7"/>
<dbReference type="RefSeq" id="XP_003031777.1">
    <property type="nucleotide sequence ID" value="XM_003031731.1"/>
</dbReference>
<dbReference type="STRING" id="578458.D8Q4Y7"/>
<keyword evidence="5" id="KW-0119">Carbohydrate metabolism</keyword>
<dbReference type="GO" id="GO:0008843">
    <property type="term" value="F:endochitinase activity"/>
    <property type="evidence" value="ECO:0007669"/>
    <property type="project" value="UniProtKB-EC"/>
</dbReference>
<dbReference type="GO" id="GO:0006032">
    <property type="term" value="P:chitin catabolic process"/>
    <property type="evidence" value="ECO:0007669"/>
    <property type="project" value="UniProtKB-KW"/>
</dbReference>
<dbReference type="EC" id="3.2.1.14" evidence="2"/>
<evidence type="ECO:0000256" key="10">
    <source>
        <dbReference type="SAM" id="SignalP"/>
    </source>
</evidence>
<feature type="chain" id="PRO_5003120541" description="chitinase" evidence="10">
    <location>
        <begin position="19"/>
        <end position="374"/>
    </location>
</feature>
<dbReference type="Gene3D" id="3.20.20.80">
    <property type="entry name" value="Glycosidases"/>
    <property type="match status" value="1"/>
</dbReference>
<dbReference type="InterPro" id="IPR050542">
    <property type="entry name" value="Glycosyl_Hydrlase18_Chitinase"/>
</dbReference>
<evidence type="ECO:0000256" key="9">
    <source>
        <dbReference type="RuleBase" id="RU004453"/>
    </source>
</evidence>
<protein>
    <recommendedName>
        <fullName evidence="2">chitinase</fullName>
        <ecNumber evidence="2">3.2.1.14</ecNumber>
    </recommendedName>
</protein>
<dbReference type="PROSITE" id="PS01095">
    <property type="entry name" value="GH18_1"/>
    <property type="match status" value="1"/>
</dbReference>
<keyword evidence="10" id="KW-0732">Signal</keyword>
<keyword evidence="7" id="KW-0624">Polysaccharide degradation</keyword>
<evidence type="ECO:0000256" key="4">
    <source>
        <dbReference type="ARBA" id="ARBA00023024"/>
    </source>
</evidence>
<reference evidence="12 13" key="1">
    <citation type="journal article" date="2010" name="Nat. Biotechnol.">
        <title>Genome sequence of the model mushroom Schizophyllum commune.</title>
        <authorList>
            <person name="Ohm R.A."/>
            <person name="de Jong J.F."/>
            <person name="Lugones L.G."/>
            <person name="Aerts A."/>
            <person name="Kothe E."/>
            <person name="Stajich J.E."/>
            <person name="de Vries R.P."/>
            <person name="Record E."/>
            <person name="Levasseur A."/>
            <person name="Baker S.E."/>
            <person name="Bartholomew K.A."/>
            <person name="Coutinho P.M."/>
            <person name="Erdmann S."/>
            <person name="Fowler T.J."/>
            <person name="Gathman A.C."/>
            <person name="Lombard V."/>
            <person name="Henrissat B."/>
            <person name="Knabe N."/>
            <person name="Kuees U."/>
            <person name="Lilly W.W."/>
            <person name="Lindquist E."/>
            <person name="Lucas S."/>
            <person name="Magnuson J.K."/>
            <person name="Piumi F."/>
            <person name="Raudaskoski M."/>
            <person name="Salamov A."/>
            <person name="Schmutz J."/>
            <person name="Schwarze F.W.M.R."/>
            <person name="vanKuyk P.A."/>
            <person name="Horton J.S."/>
            <person name="Grigoriev I.V."/>
            <person name="Woesten H.A.B."/>
        </authorList>
    </citation>
    <scope>NUCLEOTIDE SEQUENCE [LARGE SCALE GENOMIC DNA]</scope>
    <source>
        <strain evidence="13">H4-8 / FGSC 9210</strain>
    </source>
</reference>
<dbReference type="InterPro" id="IPR001223">
    <property type="entry name" value="Glyco_hydro18_cat"/>
</dbReference>
<name>D8Q4Y7_SCHCM</name>
<keyword evidence="3 8" id="KW-0378">Hydrolase</keyword>
<dbReference type="SUPFAM" id="SSF51445">
    <property type="entry name" value="(Trans)glycosidases"/>
    <property type="match status" value="1"/>
</dbReference>
<dbReference type="KEGG" id="scm:SCHCO_085210"/>
<dbReference type="GeneID" id="9596306"/>
<dbReference type="GO" id="GO:0005576">
    <property type="term" value="C:extracellular region"/>
    <property type="evidence" value="ECO:0007669"/>
    <property type="project" value="TreeGrafter"/>
</dbReference>
<dbReference type="InParanoid" id="D8Q4Y7"/>
<proteinExistence type="inferred from homology"/>
<dbReference type="Pfam" id="PF00704">
    <property type="entry name" value="Glyco_hydro_18"/>
    <property type="match status" value="1"/>
</dbReference>
<dbReference type="PANTHER" id="PTHR45708:SF49">
    <property type="entry name" value="ENDOCHITINASE"/>
    <property type="match status" value="1"/>
</dbReference>
<sequence>MMSTLFVAAAVLASTVVAYDPSRQDNLVLYYGQNSYGATNGDQAGWQKDLAEYCQDDVADVIPLAFVNVYNSTGGFPEINLANTCNAVDSGVFDGTNLANCQFLADDISGCQAKGKIVTLSLGGATGAASFANDAAGEEFAQTIWDLFFGGSSDKRPFGDAVLDGIDLDVEGGASTGYVAFVNKFRALSDGASKPYYVTAAPQCPYPDAYMNPILDNVGVDAVYIQFYNNYCSVASGSINFGDWDNWAKTVSPNKDVKVFLGAPASATAATSGYAAAQQVIHLANSAKGQYSSFGGVMVWDASQAYANGRFDQTLKAGIQSGAAATASTSDVTPADDSEPVTISSSKEACAVHLNGCRDAEDTSDVKGRSLEQL</sequence>
<keyword evidence="13" id="KW-1185">Reference proteome</keyword>
<dbReference type="eggNOG" id="KOG4701">
    <property type="taxonomic scope" value="Eukaryota"/>
</dbReference>
<dbReference type="PANTHER" id="PTHR45708">
    <property type="entry name" value="ENDOCHITINASE"/>
    <property type="match status" value="1"/>
</dbReference>
<evidence type="ECO:0000256" key="2">
    <source>
        <dbReference type="ARBA" id="ARBA00012729"/>
    </source>
</evidence>
<dbReference type="HOGENOM" id="CLU_007818_1_1_1"/>
<dbReference type="Proteomes" id="UP000007431">
    <property type="component" value="Unassembled WGS sequence"/>
</dbReference>
<evidence type="ECO:0000313" key="12">
    <source>
        <dbReference type="EMBL" id="EFI96874.1"/>
    </source>
</evidence>
<gene>
    <name evidence="12" type="ORF">SCHCODRAFT_85210</name>
</gene>